<evidence type="ECO:0000256" key="4">
    <source>
        <dbReference type="SAM" id="Coils"/>
    </source>
</evidence>
<proteinExistence type="inferred from homology"/>
<sequence>MVWVTWAAPAYAYAAQENGGAGWLSAGVVAGVALLAALLGWLRVFAAGRRETAMVRWAQALSARIGKEEGGRSVGTGAMPEYREFVAALPQDAAAAFAALARAADALCADRKAAHEAAEAHKAAAEAARREIAETRAQSELARCRGLLNSSQTLDGSVSGIRESYGELSKAAASASRGSEQQQQLAGEATVAMEQMNAAVQQVAEASEAASAHSDTTRSRAQEGAQAVTDTVRAITEVHERTQALEGIVNGLGAKADAVDEVMEIISNIADQTNLLALNAAIEAARAGDAGRGFAVVADEVRKLAEKTMQATGEVGGQITAIKQGVGQTRESMHAAARQVDTATELASRSGELLEEIVRLAGESAGQIQSIAAAASQQAASAEHINTIIGTVDEISASTSGHMHESLRALQRLSIEVDALANLNAVFRLIGSGKAHELINTLAQSPEVLSGDPARQEKAMRAVIGRYPFVELLFLTDAKGVQHAANVPRAGKESREDAKAKGRNWSGRPWFTGPLETNALYVSSVYVSDATGAPCITVSAPVRDAQGVLQGVVAADLAI</sequence>
<name>A0A7J0BT34_9BACT</name>
<dbReference type="GO" id="GO:0007165">
    <property type="term" value="P:signal transduction"/>
    <property type="evidence" value="ECO:0007669"/>
    <property type="project" value="UniProtKB-KW"/>
</dbReference>
<dbReference type="PANTHER" id="PTHR32089:SF112">
    <property type="entry name" value="LYSOZYME-LIKE PROTEIN-RELATED"/>
    <property type="match status" value="1"/>
</dbReference>
<evidence type="ECO:0000313" key="8">
    <source>
        <dbReference type="EMBL" id="GFM36295.1"/>
    </source>
</evidence>
<gene>
    <name evidence="8" type="ORF">DSM19430T_09790</name>
</gene>
<dbReference type="Gene3D" id="3.30.450.20">
    <property type="entry name" value="PAS domain"/>
    <property type="match status" value="1"/>
</dbReference>
<keyword evidence="6" id="KW-1133">Transmembrane helix</keyword>
<feature type="transmembrane region" description="Helical" evidence="6">
    <location>
        <begin position="24"/>
        <end position="46"/>
    </location>
</feature>
<dbReference type="PROSITE" id="PS50111">
    <property type="entry name" value="CHEMOTAXIS_TRANSDUC_2"/>
    <property type="match status" value="1"/>
</dbReference>
<dbReference type="SUPFAM" id="SSF103190">
    <property type="entry name" value="Sensory domain-like"/>
    <property type="match status" value="1"/>
</dbReference>
<comment type="caution">
    <text evidence="8">The sequence shown here is derived from an EMBL/GenBank/DDBJ whole genome shotgun (WGS) entry which is preliminary data.</text>
</comment>
<keyword evidence="4" id="KW-0175">Coiled coil</keyword>
<dbReference type="Gene3D" id="1.10.287.950">
    <property type="entry name" value="Methyl-accepting chemotaxis protein"/>
    <property type="match status" value="1"/>
</dbReference>
<evidence type="ECO:0000256" key="5">
    <source>
        <dbReference type="SAM" id="MobiDB-lite"/>
    </source>
</evidence>
<dbReference type="InterPro" id="IPR004090">
    <property type="entry name" value="Chemotax_Me-accpt_rcpt"/>
</dbReference>
<keyword evidence="1 3" id="KW-0807">Transducer</keyword>
<accession>A0A7J0BT34</accession>
<dbReference type="AlphaFoldDB" id="A0A7J0BT34"/>
<dbReference type="Pfam" id="PF00015">
    <property type="entry name" value="MCPsignal"/>
    <property type="match status" value="1"/>
</dbReference>
<dbReference type="SMART" id="SM00283">
    <property type="entry name" value="MA"/>
    <property type="match status" value="1"/>
</dbReference>
<evidence type="ECO:0000256" key="1">
    <source>
        <dbReference type="ARBA" id="ARBA00023224"/>
    </source>
</evidence>
<dbReference type="PRINTS" id="PR00260">
    <property type="entry name" value="CHEMTRNSDUCR"/>
</dbReference>
<evidence type="ECO:0000256" key="6">
    <source>
        <dbReference type="SAM" id="Phobius"/>
    </source>
</evidence>
<dbReference type="GO" id="GO:0006935">
    <property type="term" value="P:chemotaxis"/>
    <property type="evidence" value="ECO:0007669"/>
    <property type="project" value="InterPro"/>
</dbReference>
<evidence type="ECO:0000256" key="2">
    <source>
        <dbReference type="ARBA" id="ARBA00029447"/>
    </source>
</evidence>
<feature type="coiled-coil region" evidence="4">
    <location>
        <begin position="111"/>
        <end position="145"/>
    </location>
</feature>
<evidence type="ECO:0000259" key="7">
    <source>
        <dbReference type="PROSITE" id="PS50111"/>
    </source>
</evidence>
<protein>
    <recommendedName>
        <fullName evidence="7">Methyl-accepting transducer domain-containing protein</fullName>
    </recommendedName>
</protein>
<dbReference type="Proteomes" id="UP000503820">
    <property type="component" value="Unassembled WGS sequence"/>
</dbReference>
<dbReference type="InterPro" id="IPR004089">
    <property type="entry name" value="MCPsignal_dom"/>
</dbReference>
<dbReference type="Pfam" id="PF22673">
    <property type="entry name" value="MCP-like_PDC_1"/>
    <property type="match status" value="1"/>
</dbReference>
<organism evidence="8 9">
    <name type="scientific">Desulfovibrio psychrotolerans</name>
    <dbReference type="NCBI Taxonomy" id="415242"/>
    <lineage>
        <taxon>Bacteria</taxon>
        <taxon>Pseudomonadati</taxon>
        <taxon>Thermodesulfobacteriota</taxon>
        <taxon>Desulfovibrionia</taxon>
        <taxon>Desulfovibrionales</taxon>
        <taxon>Desulfovibrionaceae</taxon>
        <taxon>Desulfovibrio</taxon>
    </lineage>
</organism>
<keyword evidence="6" id="KW-0472">Membrane</keyword>
<dbReference type="SUPFAM" id="SSF58104">
    <property type="entry name" value="Methyl-accepting chemotaxis protein (MCP) signaling domain"/>
    <property type="match status" value="1"/>
</dbReference>
<dbReference type="GO" id="GO:0016020">
    <property type="term" value="C:membrane"/>
    <property type="evidence" value="ECO:0007669"/>
    <property type="project" value="InterPro"/>
</dbReference>
<keyword evidence="9" id="KW-1185">Reference proteome</keyword>
<dbReference type="GO" id="GO:0004888">
    <property type="term" value="F:transmembrane signaling receptor activity"/>
    <property type="evidence" value="ECO:0007669"/>
    <property type="project" value="InterPro"/>
</dbReference>
<keyword evidence="6" id="KW-0812">Transmembrane</keyword>
<feature type="region of interest" description="Disordered" evidence="5">
    <location>
        <begin position="205"/>
        <end position="226"/>
    </location>
</feature>
<evidence type="ECO:0000256" key="3">
    <source>
        <dbReference type="PROSITE-ProRule" id="PRU00284"/>
    </source>
</evidence>
<dbReference type="InterPro" id="IPR029151">
    <property type="entry name" value="Sensor-like_sf"/>
</dbReference>
<comment type="similarity">
    <text evidence="2">Belongs to the methyl-accepting chemotaxis (MCP) protein family.</text>
</comment>
<dbReference type="CDD" id="cd18773">
    <property type="entry name" value="PDC1_HK_sensor"/>
    <property type="match status" value="1"/>
</dbReference>
<reference evidence="8 9" key="1">
    <citation type="submission" date="2020-05" db="EMBL/GenBank/DDBJ databases">
        <title>Draft genome sequence of Desulfovibrio psychrotolerans JS1T.</title>
        <authorList>
            <person name="Ueno A."/>
            <person name="Tamazawa S."/>
            <person name="Tamamura S."/>
            <person name="Murakami T."/>
            <person name="Kiyama T."/>
            <person name="Inomata H."/>
            <person name="Amano Y."/>
            <person name="Miyakawa K."/>
            <person name="Tamaki H."/>
            <person name="Naganuma T."/>
            <person name="Kaneko K."/>
        </authorList>
    </citation>
    <scope>NUCLEOTIDE SEQUENCE [LARGE SCALE GENOMIC DNA]</scope>
    <source>
        <strain evidence="8 9">JS1</strain>
    </source>
</reference>
<dbReference type="EMBL" id="BLVP01000005">
    <property type="protein sequence ID" value="GFM36295.1"/>
    <property type="molecule type" value="Genomic_DNA"/>
</dbReference>
<feature type="domain" description="Methyl-accepting transducer" evidence="7">
    <location>
        <begin position="157"/>
        <end position="393"/>
    </location>
</feature>
<dbReference type="PANTHER" id="PTHR32089">
    <property type="entry name" value="METHYL-ACCEPTING CHEMOTAXIS PROTEIN MCPB"/>
    <property type="match status" value="1"/>
</dbReference>
<evidence type="ECO:0000313" key="9">
    <source>
        <dbReference type="Proteomes" id="UP000503820"/>
    </source>
</evidence>